<dbReference type="STRING" id="1435377.SUSAZ_01225"/>
<dbReference type="InterPro" id="IPR050681">
    <property type="entry name" value="CDF/SLC30A"/>
</dbReference>
<feature type="domain" description="Cation efflux protein cytoplasmic" evidence="10">
    <location>
        <begin position="207"/>
        <end position="263"/>
    </location>
</feature>
<evidence type="ECO:0000313" key="12">
    <source>
        <dbReference type="EMBL" id="ALU32836.1"/>
    </source>
</evidence>
<evidence type="ECO:0000256" key="3">
    <source>
        <dbReference type="ARBA" id="ARBA00022448"/>
    </source>
</evidence>
<name>A0A0U3FS27_9CREN</name>
<keyword evidence="4 8" id="KW-0812">Transmembrane</keyword>
<evidence type="ECO:0000256" key="6">
    <source>
        <dbReference type="ARBA" id="ARBA00023065"/>
    </source>
</evidence>
<feature type="transmembrane region" description="Helical" evidence="8">
    <location>
        <begin position="71"/>
        <end position="88"/>
    </location>
</feature>
<gene>
    <name evidence="11" type="ORF">ATY89_05070</name>
    <name evidence="12" type="ORF">ATZ20_08095</name>
</gene>
<dbReference type="InterPro" id="IPR002524">
    <property type="entry name" value="Cation_efflux"/>
</dbReference>
<comment type="similarity">
    <text evidence="2">Belongs to the cation diffusion facilitator (CDF) transporter (TC 2.A.4) family. SLC30A subfamily.</text>
</comment>
<evidence type="ECO:0000256" key="1">
    <source>
        <dbReference type="ARBA" id="ARBA00004141"/>
    </source>
</evidence>
<dbReference type="SUPFAM" id="SSF161111">
    <property type="entry name" value="Cation efflux protein transmembrane domain-like"/>
    <property type="match status" value="1"/>
</dbReference>
<dbReference type="InterPro" id="IPR058533">
    <property type="entry name" value="Cation_efflux_TM"/>
</dbReference>
<evidence type="ECO:0000256" key="7">
    <source>
        <dbReference type="ARBA" id="ARBA00023136"/>
    </source>
</evidence>
<feature type="transmembrane region" description="Helical" evidence="8">
    <location>
        <begin position="165"/>
        <end position="186"/>
    </location>
</feature>
<organism evidence="11 14">
    <name type="scientific">Sulfolobus acidocaldarius</name>
    <dbReference type="NCBI Taxonomy" id="2285"/>
    <lineage>
        <taxon>Archaea</taxon>
        <taxon>Thermoproteota</taxon>
        <taxon>Thermoprotei</taxon>
        <taxon>Sulfolobales</taxon>
        <taxon>Sulfolobaceae</taxon>
        <taxon>Sulfolobus</taxon>
    </lineage>
</organism>
<dbReference type="PANTHER" id="PTHR11562:SF17">
    <property type="entry name" value="RE54080P-RELATED"/>
    <property type="match status" value="1"/>
</dbReference>
<evidence type="ECO:0000256" key="2">
    <source>
        <dbReference type="ARBA" id="ARBA00008873"/>
    </source>
</evidence>
<evidence type="ECO:0000259" key="10">
    <source>
        <dbReference type="Pfam" id="PF16916"/>
    </source>
</evidence>
<dbReference type="PANTHER" id="PTHR11562">
    <property type="entry name" value="CATION EFFLUX PROTEIN/ ZINC TRANSPORTER"/>
    <property type="match status" value="1"/>
</dbReference>
<keyword evidence="5 8" id="KW-1133">Transmembrane helix</keyword>
<sequence length="274" mass="30834">MIRILICFSLITASLLITSIFANSALLFTEFIHSLVDLIPIAFAFYALRIIDRIDSKYTYGLHRLEIVSSLFNIFTVVAGSVFSVYISTVELIEGSRGDFLLVLISSSIALSLSLVASTDKSEEGRVSGSKLHAIQDSLAYILAVISSLLIIIMKIYFIDPVSAYILNGVLVITSLSPLKFSYNILMEKSPIDTKSVETELQSIFPQVHHIHVWSICDHLNVATLHVRENPDLTLRELDKKREYAEKVLREKFGITHVTIQFEANNKKERLEKI</sequence>
<feature type="transmembrane region" description="Helical" evidence="8">
    <location>
        <begin position="32"/>
        <end position="51"/>
    </location>
</feature>
<keyword evidence="3" id="KW-0813">Transport</keyword>
<dbReference type="Pfam" id="PF16916">
    <property type="entry name" value="ZT_dimer"/>
    <property type="match status" value="1"/>
</dbReference>
<dbReference type="InterPro" id="IPR027469">
    <property type="entry name" value="Cation_efflux_TMD_sf"/>
</dbReference>
<dbReference type="SUPFAM" id="SSF160240">
    <property type="entry name" value="Cation efflux protein cytoplasmic domain-like"/>
    <property type="match status" value="1"/>
</dbReference>
<dbReference type="PaxDb" id="1435377-SUSAZ_01225"/>
<feature type="domain" description="Cation efflux protein transmembrane" evidence="9">
    <location>
        <begin position="3"/>
        <end position="187"/>
    </location>
</feature>
<dbReference type="InterPro" id="IPR036837">
    <property type="entry name" value="Cation_efflux_CTD_sf"/>
</dbReference>
<dbReference type="Gene3D" id="1.20.1510.10">
    <property type="entry name" value="Cation efflux protein transmembrane domain"/>
    <property type="match status" value="1"/>
</dbReference>
<protein>
    <submittedName>
        <fullName evidence="11">Cation transporter</fullName>
    </submittedName>
</protein>
<dbReference type="GeneID" id="14550771"/>
<dbReference type="NCBIfam" id="TIGR01297">
    <property type="entry name" value="CDF"/>
    <property type="match status" value="1"/>
</dbReference>
<feature type="transmembrane region" description="Helical" evidence="8">
    <location>
        <begin position="139"/>
        <end position="159"/>
    </location>
</feature>
<dbReference type="GO" id="GO:0005886">
    <property type="term" value="C:plasma membrane"/>
    <property type="evidence" value="ECO:0007669"/>
    <property type="project" value="TreeGrafter"/>
</dbReference>
<dbReference type="Proteomes" id="UP000065473">
    <property type="component" value="Chromosome"/>
</dbReference>
<reference evidence="13 14" key="1">
    <citation type="submission" date="2015-12" db="EMBL/GenBank/DDBJ databases">
        <title>A stable core within a dynamic pangenome in Sulfolobus acidocaldarius.</title>
        <authorList>
            <person name="Anderson R."/>
            <person name="Kouris A."/>
            <person name="Seward C."/>
            <person name="Campbell K."/>
            <person name="Whitaker R."/>
        </authorList>
    </citation>
    <scope>NUCLEOTIDE SEQUENCE [LARGE SCALE GENOMIC DNA]</scope>
    <source>
        <strain evidence="11 14">GG12-C01-09</strain>
        <strain evidence="12 13">NG05B_CO5_07</strain>
    </source>
</reference>
<dbReference type="EMBL" id="CP013694">
    <property type="protein sequence ID" value="ALU30574.1"/>
    <property type="molecule type" value="Genomic_DNA"/>
</dbReference>
<dbReference type="EMBL" id="CP013695">
    <property type="protein sequence ID" value="ALU32836.1"/>
    <property type="molecule type" value="Genomic_DNA"/>
</dbReference>
<keyword evidence="6" id="KW-0406">Ion transport</keyword>
<keyword evidence="7 8" id="KW-0472">Membrane</keyword>
<comment type="subcellular location">
    <subcellularLocation>
        <location evidence="1">Membrane</location>
        <topology evidence="1">Multi-pass membrane protein</topology>
    </subcellularLocation>
</comment>
<dbReference type="Pfam" id="PF01545">
    <property type="entry name" value="Cation_efflux"/>
    <property type="match status" value="1"/>
</dbReference>
<proteinExistence type="inferred from homology"/>
<dbReference type="Proteomes" id="UP000060043">
    <property type="component" value="Chromosome"/>
</dbReference>
<evidence type="ECO:0000256" key="4">
    <source>
        <dbReference type="ARBA" id="ARBA00022692"/>
    </source>
</evidence>
<dbReference type="OMA" id="GHEKMLH"/>
<dbReference type="RefSeq" id="WP_011277160.1">
    <property type="nucleotide sequence ID" value="NZ_BHWZ01000001.1"/>
</dbReference>
<evidence type="ECO:0000313" key="13">
    <source>
        <dbReference type="Proteomes" id="UP000060043"/>
    </source>
</evidence>
<evidence type="ECO:0000256" key="5">
    <source>
        <dbReference type="ARBA" id="ARBA00022989"/>
    </source>
</evidence>
<dbReference type="GO" id="GO:0005385">
    <property type="term" value="F:zinc ion transmembrane transporter activity"/>
    <property type="evidence" value="ECO:0007669"/>
    <property type="project" value="TreeGrafter"/>
</dbReference>
<feature type="transmembrane region" description="Helical" evidence="8">
    <location>
        <begin position="100"/>
        <end position="118"/>
    </location>
</feature>
<dbReference type="InterPro" id="IPR027470">
    <property type="entry name" value="Cation_efflux_CTD"/>
</dbReference>
<dbReference type="AlphaFoldDB" id="A0A0U3FS27"/>
<accession>A0A0U3FS27</accession>
<evidence type="ECO:0000259" key="9">
    <source>
        <dbReference type="Pfam" id="PF01545"/>
    </source>
</evidence>
<evidence type="ECO:0000313" key="11">
    <source>
        <dbReference type="EMBL" id="ALU30574.1"/>
    </source>
</evidence>
<evidence type="ECO:0000256" key="8">
    <source>
        <dbReference type="SAM" id="Phobius"/>
    </source>
</evidence>
<dbReference type="OrthoDB" id="269083at2157"/>
<evidence type="ECO:0000313" key="14">
    <source>
        <dbReference type="Proteomes" id="UP000065473"/>
    </source>
</evidence>